<dbReference type="GO" id="GO:0003677">
    <property type="term" value="F:DNA binding"/>
    <property type="evidence" value="ECO:0007669"/>
    <property type="project" value="InterPro"/>
</dbReference>
<keyword evidence="6" id="KW-1185">Reference proteome</keyword>
<protein>
    <submittedName>
        <fullName evidence="5">Integrase-like protein</fullName>
    </submittedName>
</protein>
<reference evidence="5 7" key="2">
    <citation type="submission" date="2019-03" db="EMBL/GenBank/DDBJ databases">
        <title>Genomic Encyclopedia of Type Strains, Phase IV (KMG-IV): sequencing the most valuable type-strain genomes for metagenomic binning, comparative biology and taxonomic classification.</title>
        <authorList>
            <person name="Goeker M."/>
        </authorList>
    </citation>
    <scope>NUCLEOTIDE SEQUENCE [LARGE SCALE GENOMIC DNA]</scope>
    <source>
        <strain evidence="5 7">DSM 101483</strain>
    </source>
</reference>
<evidence type="ECO:0000256" key="1">
    <source>
        <dbReference type="ARBA" id="ARBA00023172"/>
    </source>
</evidence>
<accession>A0A126QKC8</accession>
<name>A0A126QKC8_9BACT</name>
<evidence type="ECO:0000313" key="6">
    <source>
        <dbReference type="Proteomes" id="UP000055611"/>
    </source>
</evidence>
<proteinExistence type="predicted"/>
<sequence length="319" mass="35434">MGKSDSLKFAANRATLSGPKSKQHRIRQTARHFVDVLRQANMGVEKWTKVTNRHFQSVADTMRADGVGDGRIAEVFTAARHVCRAYENDNISNSNATFGVRRGSIANATSRAVAPEAFQESLASMRNDASFRHAGRAAVQIELMYELGLRREESAKLDLPNDWDRENHSLLVQYGTKGGRPRTLHGLSRQQEAALERAGEYVSPSDRKGLHNLMPEGMGDEWLHRLDYAARKHGLAGKNAGGTLHGLRHERFHQMYLNHAGFEPPNQHESAQAFQEAAQATAGDEWPRLDNEARDAIEEAAGHSPGRRDISNAYLGSSY</sequence>
<evidence type="ECO:0000256" key="2">
    <source>
        <dbReference type="SAM" id="MobiDB-lite"/>
    </source>
</evidence>
<feature type="region of interest" description="Disordered" evidence="2">
    <location>
        <begin position="299"/>
        <end position="319"/>
    </location>
</feature>
<evidence type="ECO:0000259" key="3">
    <source>
        <dbReference type="Pfam" id="PF12835"/>
    </source>
</evidence>
<gene>
    <name evidence="4" type="ORF">AWY79_03480</name>
    <name evidence="5" type="ORF">EDC59_107152</name>
</gene>
<dbReference type="Gene3D" id="1.10.443.10">
    <property type="entry name" value="Intergrase catalytic core"/>
    <property type="match status" value="1"/>
</dbReference>
<dbReference type="Pfam" id="PF12835">
    <property type="entry name" value="Integrase_1"/>
    <property type="match status" value="1"/>
</dbReference>
<dbReference type="GO" id="GO:0006310">
    <property type="term" value="P:DNA recombination"/>
    <property type="evidence" value="ECO:0007669"/>
    <property type="project" value="UniProtKB-KW"/>
</dbReference>
<dbReference type="KEGG" id="dej:AWY79_03480"/>
<evidence type="ECO:0000313" key="5">
    <source>
        <dbReference type="EMBL" id="TDT87957.1"/>
    </source>
</evidence>
<dbReference type="OrthoDB" id="5444728at2"/>
<dbReference type="GO" id="GO:0015074">
    <property type="term" value="P:DNA integration"/>
    <property type="evidence" value="ECO:0007669"/>
    <property type="project" value="InterPro"/>
</dbReference>
<feature type="region of interest" description="Disordered" evidence="2">
    <location>
        <begin position="260"/>
        <end position="285"/>
    </location>
</feature>
<evidence type="ECO:0000313" key="7">
    <source>
        <dbReference type="Proteomes" id="UP000295506"/>
    </source>
</evidence>
<dbReference type="InterPro" id="IPR011010">
    <property type="entry name" value="DNA_brk_join_enz"/>
</dbReference>
<dbReference type="InterPro" id="IPR013762">
    <property type="entry name" value="Integrase-like_cat_sf"/>
</dbReference>
<evidence type="ECO:0000313" key="4">
    <source>
        <dbReference type="EMBL" id="AMK10246.1"/>
    </source>
</evidence>
<organism evidence="5 7">
    <name type="scientific">Pseudodesulfovibrio indicus</name>
    <dbReference type="NCBI Taxonomy" id="1716143"/>
    <lineage>
        <taxon>Bacteria</taxon>
        <taxon>Pseudomonadati</taxon>
        <taxon>Thermodesulfobacteriota</taxon>
        <taxon>Desulfovibrionia</taxon>
        <taxon>Desulfovibrionales</taxon>
        <taxon>Desulfovibrionaceae</taxon>
    </lineage>
</organism>
<dbReference type="Proteomes" id="UP000055611">
    <property type="component" value="Chromosome"/>
</dbReference>
<dbReference type="EMBL" id="SOBK01000007">
    <property type="protein sequence ID" value="TDT87957.1"/>
    <property type="molecule type" value="Genomic_DNA"/>
</dbReference>
<dbReference type="SUPFAM" id="SSF56349">
    <property type="entry name" value="DNA breaking-rejoining enzymes"/>
    <property type="match status" value="1"/>
</dbReference>
<feature type="compositionally biased region" description="Low complexity" evidence="2">
    <location>
        <begin position="271"/>
        <end position="282"/>
    </location>
</feature>
<dbReference type="EMBL" id="CP014206">
    <property type="protein sequence ID" value="AMK10246.1"/>
    <property type="molecule type" value="Genomic_DNA"/>
</dbReference>
<dbReference type="RefSeq" id="WP_066800331.1">
    <property type="nucleotide sequence ID" value="NZ_CP014206.1"/>
</dbReference>
<keyword evidence="1" id="KW-0233">DNA recombination</keyword>
<feature type="region of interest" description="Disordered" evidence="2">
    <location>
        <begin position="1"/>
        <end position="24"/>
    </location>
</feature>
<dbReference type="Proteomes" id="UP000295506">
    <property type="component" value="Unassembled WGS sequence"/>
</dbReference>
<dbReference type="InterPro" id="IPR024456">
    <property type="entry name" value="Integrase_catalytic_putative"/>
</dbReference>
<feature type="domain" description="Integrase catalytic" evidence="3">
    <location>
        <begin position="103"/>
        <end position="201"/>
    </location>
</feature>
<feature type="compositionally biased region" description="Basic and acidic residues" evidence="2">
    <location>
        <begin position="299"/>
        <end position="310"/>
    </location>
</feature>
<dbReference type="AlphaFoldDB" id="A0A126QKC8"/>
<reference evidence="4 6" key="1">
    <citation type="journal article" date="2016" name="Front. Microbiol.">
        <title>Genome Sequence of the Piezophilic, Mesophilic Sulfate-Reducing Bacterium Desulfovibrio indicus J2T.</title>
        <authorList>
            <person name="Cao J."/>
            <person name="Maignien L."/>
            <person name="Shao Z."/>
            <person name="Alain K."/>
            <person name="Jebbar M."/>
        </authorList>
    </citation>
    <scope>NUCLEOTIDE SEQUENCE [LARGE SCALE GENOMIC DNA]</scope>
    <source>
        <strain evidence="4 6">J2</strain>
    </source>
</reference>